<dbReference type="Proteomes" id="UP000035681">
    <property type="component" value="Unplaced"/>
</dbReference>
<dbReference type="AlphaFoldDB" id="A0A0K0ERD1"/>
<dbReference type="GO" id="GO:0005782">
    <property type="term" value="C:peroxisomal matrix"/>
    <property type="evidence" value="ECO:0007669"/>
    <property type="project" value="TreeGrafter"/>
</dbReference>
<proteinExistence type="predicted"/>
<dbReference type="PANTHER" id="PTHR28641">
    <property type="match status" value="1"/>
</dbReference>
<dbReference type="InterPro" id="IPR038351">
    <property type="entry name" value="MCD_N_sf"/>
</dbReference>
<protein>
    <submittedName>
        <fullName evidence="4 5">Malonyl-CoA decarboxylase</fullName>
    </submittedName>
</protein>
<sequence length="468" mass="53584">MMWNIFPIKTNRLVFKKNITNQLSSFSSSPSNAIIQVISNEWLNLNEQLSMDKKINKGKSFVLAYNNSNDSDKIDGLKFLTQKMSPNNDALNNAIKNYQRSSNVHTIRDVYVASTPEYSKLFNAIYNISDGVKFLCNLRTDINRMIKVISKQSNGEIANLVRLDSFLKEKLTNIFSLSNLSLQRITWNSPASLLQKISSKEAVHPVKGLLDIERRVSSNRRCFVFTHSAMPNEPLIVVYVALMKKIADNIQEIVNCTEDYNNKNENDKTTAIYYSISSLQPGLKGIDLGNLLIKSVVRELEKELPNIVEHSTLSPIPGFRNWLLRCIHGNSNFELFDEKTCNILKEIGFDLSDMDEVKKIIYREIESDSIEEYEKLKTFFMHACARYLCHAKELKNNFVLNPVTHFHLSNGAKIYRINWKGNTSGRGIQQSLGIMVNYFYDTSKVQQTSSKYLNEKEILISDDIKGLL</sequence>
<dbReference type="WBParaSite" id="SSTP_0001201200.1">
    <property type="protein sequence ID" value="SSTP_0001201200.1"/>
    <property type="gene ID" value="SSTP_0001201200"/>
</dbReference>
<evidence type="ECO:0000313" key="3">
    <source>
        <dbReference type="Proteomes" id="UP000035681"/>
    </source>
</evidence>
<name>A0A0K0ERD1_STRER</name>
<dbReference type="FunFam" id="3.40.630.150:FF:000001">
    <property type="entry name" value="Malonyl-CoA decarboxylase, mitochondrial"/>
    <property type="match status" value="1"/>
</dbReference>
<dbReference type="PANTHER" id="PTHR28641:SF1">
    <property type="entry name" value="MALONYL-COA DECARBOXYLASE, MITOCHONDRIAL"/>
    <property type="match status" value="1"/>
</dbReference>
<organism evidence="4">
    <name type="scientific">Strongyloides stercoralis</name>
    <name type="common">Threadworm</name>
    <dbReference type="NCBI Taxonomy" id="6248"/>
    <lineage>
        <taxon>Eukaryota</taxon>
        <taxon>Metazoa</taxon>
        <taxon>Ecdysozoa</taxon>
        <taxon>Nematoda</taxon>
        <taxon>Chromadorea</taxon>
        <taxon>Rhabditida</taxon>
        <taxon>Tylenchina</taxon>
        <taxon>Panagrolaimomorpha</taxon>
        <taxon>Strongyloidoidea</taxon>
        <taxon>Strongyloididae</taxon>
        <taxon>Strongyloides</taxon>
    </lineage>
</organism>
<dbReference type="GO" id="GO:0050080">
    <property type="term" value="F:malonyl-CoA decarboxylase activity"/>
    <property type="evidence" value="ECO:0007669"/>
    <property type="project" value="InterPro"/>
</dbReference>
<dbReference type="InterPro" id="IPR035372">
    <property type="entry name" value="MCD_N"/>
</dbReference>
<feature type="domain" description="Malonyl-CoA decarboxylase C-terminal" evidence="1">
    <location>
        <begin position="179"/>
        <end position="441"/>
    </location>
</feature>
<dbReference type="InterPro" id="IPR007956">
    <property type="entry name" value="Malonyl_CoA_deC_C"/>
</dbReference>
<evidence type="ECO:0000313" key="4">
    <source>
        <dbReference type="WBParaSite" id="SSTP_0001201200.1"/>
    </source>
</evidence>
<accession>A0A0K0ERD1</accession>
<dbReference type="Gene3D" id="3.40.630.150">
    <property type="entry name" value="Malonyl-CoA decarboxylase, catalytic domain"/>
    <property type="match status" value="1"/>
</dbReference>
<dbReference type="GO" id="GO:0006633">
    <property type="term" value="P:fatty acid biosynthetic process"/>
    <property type="evidence" value="ECO:0007669"/>
    <property type="project" value="InterPro"/>
</dbReference>
<dbReference type="InterPro" id="IPR038917">
    <property type="entry name" value="Malonyl_CoA_deC"/>
</dbReference>
<dbReference type="Pfam" id="PF17408">
    <property type="entry name" value="MCD_N"/>
    <property type="match status" value="1"/>
</dbReference>
<reference evidence="4" key="1">
    <citation type="submission" date="2015-08" db="UniProtKB">
        <authorList>
            <consortium name="WormBaseParasite"/>
        </authorList>
    </citation>
    <scope>IDENTIFICATION</scope>
</reference>
<dbReference type="GO" id="GO:2001294">
    <property type="term" value="P:malonyl-CoA catabolic process"/>
    <property type="evidence" value="ECO:0007669"/>
    <property type="project" value="TreeGrafter"/>
</dbReference>
<dbReference type="WBParaSite" id="TCONS_00002529.p1">
    <property type="protein sequence ID" value="TCONS_00002529.p1"/>
    <property type="gene ID" value="XLOC_002371"/>
</dbReference>
<evidence type="ECO:0000259" key="2">
    <source>
        <dbReference type="Pfam" id="PF17408"/>
    </source>
</evidence>
<dbReference type="Pfam" id="PF05292">
    <property type="entry name" value="MCD"/>
    <property type="match status" value="1"/>
</dbReference>
<feature type="domain" description="Malonyl-CoA decarboxylase N-terminal" evidence="2">
    <location>
        <begin position="85"/>
        <end position="175"/>
    </location>
</feature>
<dbReference type="Gene3D" id="1.20.140.90">
    <property type="entry name" value="Malonyl-CoA decarboxylase, oligemerization domain"/>
    <property type="match status" value="1"/>
</dbReference>
<evidence type="ECO:0000313" key="5">
    <source>
        <dbReference type="WBParaSite" id="TCONS_00002529.p1"/>
    </source>
</evidence>
<dbReference type="GO" id="GO:0006085">
    <property type="term" value="P:acetyl-CoA biosynthetic process"/>
    <property type="evidence" value="ECO:0007669"/>
    <property type="project" value="TreeGrafter"/>
</dbReference>
<keyword evidence="3" id="KW-1185">Reference proteome</keyword>
<dbReference type="STRING" id="6248.A0A0K0ERD1"/>
<dbReference type="GO" id="GO:0005759">
    <property type="term" value="C:mitochondrial matrix"/>
    <property type="evidence" value="ECO:0007669"/>
    <property type="project" value="TreeGrafter"/>
</dbReference>
<evidence type="ECO:0000259" key="1">
    <source>
        <dbReference type="Pfam" id="PF05292"/>
    </source>
</evidence>
<dbReference type="InterPro" id="IPR042303">
    <property type="entry name" value="Malonyl_CoA_deC_C_sf"/>
</dbReference>